<dbReference type="Gene3D" id="3.40.1350.10">
    <property type="match status" value="1"/>
</dbReference>
<dbReference type="Proteomes" id="UP000434475">
    <property type="component" value="Unassembled WGS sequence"/>
</dbReference>
<name>A0A6I2R6L4_FLAPL</name>
<evidence type="ECO:0000256" key="3">
    <source>
        <dbReference type="ARBA" id="ARBA00022801"/>
    </source>
</evidence>
<evidence type="ECO:0000259" key="4">
    <source>
        <dbReference type="SMART" id="SM00990"/>
    </source>
</evidence>
<sequence>MEEPMEKAVEAYLRQRVKAAGGIALKLVCPGRTGVPDRLIVLPGGRVYFAETKDLGKKPRLKQQLMHERLRALGFQVFVPDSKDAVDSMLEEIT</sequence>
<dbReference type="AlphaFoldDB" id="A0A6I2R6L4"/>
<organism evidence="5 6">
    <name type="scientific">Flavonifractor plautii</name>
    <name type="common">Fusobacterium plautii</name>
    <dbReference type="NCBI Taxonomy" id="292800"/>
    <lineage>
        <taxon>Bacteria</taxon>
        <taxon>Bacillati</taxon>
        <taxon>Bacillota</taxon>
        <taxon>Clostridia</taxon>
        <taxon>Eubacteriales</taxon>
        <taxon>Oscillospiraceae</taxon>
        <taxon>Flavonifractor</taxon>
    </lineage>
</organism>
<proteinExistence type="predicted"/>
<evidence type="ECO:0000256" key="1">
    <source>
        <dbReference type="ARBA" id="ARBA00001946"/>
    </source>
</evidence>
<dbReference type="GO" id="GO:0016788">
    <property type="term" value="F:hydrolase activity, acting on ester bonds"/>
    <property type="evidence" value="ECO:0007669"/>
    <property type="project" value="InterPro"/>
</dbReference>
<dbReference type="InterPro" id="IPR014883">
    <property type="entry name" value="VRR_NUC"/>
</dbReference>
<dbReference type="GO" id="GO:0003676">
    <property type="term" value="F:nucleic acid binding"/>
    <property type="evidence" value="ECO:0007669"/>
    <property type="project" value="InterPro"/>
</dbReference>
<comment type="cofactor">
    <cofactor evidence="1">
        <name>Mg(2+)</name>
        <dbReference type="ChEBI" id="CHEBI:18420"/>
    </cofactor>
</comment>
<dbReference type="EMBL" id="WKPR01000022">
    <property type="protein sequence ID" value="MSB21419.1"/>
    <property type="molecule type" value="Genomic_DNA"/>
</dbReference>
<gene>
    <name evidence="5" type="ORF">GKE97_18145</name>
</gene>
<keyword evidence="3" id="KW-0378">Hydrolase</keyword>
<dbReference type="SMART" id="SM00990">
    <property type="entry name" value="VRR_NUC"/>
    <property type="match status" value="1"/>
</dbReference>
<comment type="caution">
    <text evidence="5">The sequence shown here is derived from an EMBL/GenBank/DDBJ whole genome shotgun (WGS) entry which is preliminary data.</text>
</comment>
<keyword evidence="2" id="KW-0540">Nuclease</keyword>
<dbReference type="InterPro" id="IPR011856">
    <property type="entry name" value="tRNA_endonuc-like_dom_sf"/>
</dbReference>
<reference evidence="5 6" key="1">
    <citation type="journal article" date="2019" name="Nat. Med.">
        <title>A library of human gut bacterial isolates paired with longitudinal multiomics data enables mechanistic microbiome research.</title>
        <authorList>
            <person name="Poyet M."/>
            <person name="Groussin M."/>
            <person name="Gibbons S.M."/>
            <person name="Avila-Pacheco J."/>
            <person name="Jiang X."/>
            <person name="Kearney S.M."/>
            <person name="Perrotta A.R."/>
            <person name="Berdy B."/>
            <person name="Zhao S."/>
            <person name="Lieberman T.D."/>
            <person name="Swanson P.K."/>
            <person name="Smith M."/>
            <person name="Roesemann S."/>
            <person name="Alexander J.E."/>
            <person name="Rich S.A."/>
            <person name="Livny J."/>
            <person name="Vlamakis H."/>
            <person name="Clish C."/>
            <person name="Bullock K."/>
            <person name="Deik A."/>
            <person name="Scott J."/>
            <person name="Pierce K.A."/>
            <person name="Xavier R.J."/>
            <person name="Alm E.J."/>
        </authorList>
    </citation>
    <scope>NUCLEOTIDE SEQUENCE [LARGE SCALE GENOMIC DNA]</scope>
    <source>
        <strain evidence="5 6">BIOML-A2</strain>
    </source>
</reference>
<evidence type="ECO:0000256" key="2">
    <source>
        <dbReference type="ARBA" id="ARBA00022722"/>
    </source>
</evidence>
<feature type="domain" description="VRR-NUC" evidence="4">
    <location>
        <begin position="4"/>
        <end position="84"/>
    </location>
</feature>
<protein>
    <submittedName>
        <fullName evidence="5">VRR-NUC domain-containing protein</fullName>
    </submittedName>
</protein>
<accession>A0A6I2R6L4</accession>
<evidence type="ECO:0000313" key="5">
    <source>
        <dbReference type="EMBL" id="MSB21419.1"/>
    </source>
</evidence>
<evidence type="ECO:0000313" key="6">
    <source>
        <dbReference type="Proteomes" id="UP000434475"/>
    </source>
</evidence>
<dbReference type="GO" id="GO:0004518">
    <property type="term" value="F:nuclease activity"/>
    <property type="evidence" value="ECO:0007669"/>
    <property type="project" value="UniProtKB-KW"/>
</dbReference>